<proteinExistence type="predicted"/>
<keyword evidence="2" id="KW-1185">Reference proteome</keyword>
<evidence type="ECO:0000313" key="1">
    <source>
        <dbReference type="EMBL" id="MCF7560193.1"/>
    </source>
</evidence>
<gene>
    <name evidence="1" type="ORF">L3X39_06040</name>
</gene>
<name>A0ABS9IHZ4_9FLAO</name>
<sequence length="157" mass="18413">MELYAERITFSKKPISIPPEYRPSYTIGLIVLILKICCQSSKSSLLKLHLINWALKSDENRNSLKKFVLSNYTESSKTWGIEPSLNRALNYSVHEGICLISEGKYQLEEKGEIFYQKIIEDPEYLNEEIEFLKFLGKRKITDNRIESIYKKWKNQNA</sequence>
<organism evidence="1 2">
    <name type="scientific">Flaviramulus multivorans</name>
    <dbReference type="NCBI Taxonomy" id="1304750"/>
    <lineage>
        <taxon>Bacteria</taxon>
        <taxon>Pseudomonadati</taxon>
        <taxon>Bacteroidota</taxon>
        <taxon>Flavobacteriia</taxon>
        <taxon>Flavobacteriales</taxon>
        <taxon>Flavobacteriaceae</taxon>
        <taxon>Flaviramulus</taxon>
    </lineage>
</organism>
<dbReference type="EMBL" id="JAKKDV010000002">
    <property type="protein sequence ID" value="MCF7560193.1"/>
    <property type="molecule type" value="Genomic_DNA"/>
</dbReference>
<dbReference type="RefSeq" id="WP_237230876.1">
    <property type="nucleotide sequence ID" value="NZ_JAKKDV010000002.1"/>
</dbReference>
<accession>A0ABS9IHZ4</accession>
<comment type="caution">
    <text evidence="1">The sequence shown here is derived from an EMBL/GenBank/DDBJ whole genome shotgun (WGS) entry which is preliminary data.</text>
</comment>
<evidence type="ECO:0000313" key="2">
    <source>
        <dbReference type="Proteomes" id="UP001200022"/>
    </source>
</evidence>
<dbReference type="Proteomes" id="UP001200022">
    <property type="component" value="Unassembled WGS sequence"/>
</dbReference>
<protein>
    <submittedName>
        <fullName evidence="1">Uncharacterized protein</fullName>
    </submittedName>
</protein>
<reference evidence="1 2" key="1">
    <citation type="submission" date="2022-01" db="EMBL/GenBank/DDBJ databases">
        <title>Draft genome sequence of Sabulilitoribacter multivorans KCTC 32326.</title>
        <authorList>
            <person name="Oh J.-S."/>
        </authorList>
    </citation>
    <scope>NUCLEOTIDE SEQUENCE [LARGE SCALE GENOMIC DNA]</scope>
    <source>
        <strain evidence="1 2">M-M16</strain>
    </source>
</reference>